<dbReference type="InterPro" id="IPR003594">
    <property type="entry name" value="HATPase_dom"/>
</dbReference>
<dbReference type="SUPFAM" id="SSF52172">
    <property type="entry name" value="CheY-like"/>
    <property type="match status" value="1"/>
</dbReference>
<dbReference type="PANTHER" id="PTHR43304:SF1">
    <property type="entry name" value="PAC DOMAIN-CONTAINING PROTEIN"/>
    <property type="match status" value="1"/>
</dbReference>
<dbReference type="CDD" id="cd00156">
    <property type="entry name" value="REC"/>
    <property type="match status" value="1"/>
</dbReference>
<dbReference type="InterPro" id="IPR001789">
    <property type="entry name" value="Sig_transdc_resp-reg_receiver"/>
</dbReference>
<dbReference type="InterPro" id="IPR035965">
    <property type="entry name" value="PAS-like_dom_sf"/>
</dbReference>
<evidence type="ECO:0000256" key="2">
    <source>
        <dbReference type="ARBA" id="ARBA00012438"/>
    </source>
</evidence>
<dbReference type="InterPro" id="IPR000014">
    <property type="entry name" value="PAS"/>
</dbReference>
<dbReference type="PROSITE" id="PS50113">
    <property type="entry name" value="PAC"/>
    <property type="match status" value="1"/>
</dbReference>
<dbReference type="Gene3D" id="1.10.287.130">
    <property type="match status" value="1"/>
</dbReference>
<dbReference type="GO" id="GO:0000155">
    <property type="term" value="F:phosphorelay sensor kinase activity"/>
    <property type="evidence" value="ECO:0007669"/>
    <property type="project" value="InterPro"/>
</dbReference>
<dbReference type="SMART" id="SM00086">
    <property type="entry name" value="PAC"/>
    <property type="match status" value="2"/>
</dbReference>
<feature type="domain" description="PAC" evidence="10">
    <location>
        <begin position="337"/>
        <end position="389"/>
    </location>
</feature>
<keyword evidence="7" id="KW-0175">Coiled coil</keyword>
<keyword evidence="4" id="KW-0808">Transferase</keyword>
<dbReference type="InterPro" id="IPR036097">
    <property type="entry name" value="HisK_dim/P_sf"/>
</dbReference>
<dbReference type="Gene3D" id="3.30.450.20">
    <property type="entry name" value="PAS domain"/>
    <property type="match status" value="2"/>
</dbReference>
<evidence type="ECO:0000313" key="12">
    <source>
        <dbReference type="Proteomes" id="UP000239388"/>
    </source>
</evidence>
<dbReference type="SUPFAM" id="SSF55874">
    <property type="entry name" value="ATPase domain of HSP90 chaperone/DNA topoisomerase II/histidine kinase"/>
    <property type="match status" value="1"/>
</dbReference>
<dbReference type="Pfam" id="PF00512">
    <property type="entry name" value="HisKA"/>
    <property type="match status" value="1"/>
</dbReference>
<evidence type="ECO:0000259" key="9">
    <source>
        <dbReference type="PROSITE" id="PS50110"/>
    </source>
</evidence>
<dbReference type="Proteomes" id="UP000239388">
    <property type="component" value="Unassembled WGS sequence"/>
</dbReference>
<dbReference type="Pfam" id="PF02518">
    <property type="entry name" value="HATPase_c"/>
    <property type="match status" value="1"/>
</dbReference>
<dbReference type="EC" id="2.7.13.3" evidence="2"/>
<evidence type="ECO:0000256" key="7">
    <source>
        <dbReference type="SAM" id="Coils"/>
    </source>
</evidence>
<dbReference type="SUPFAM" id="SSF47384">
    <property type="entry name" value="Homodimeric domain of signal transducing histidine kinase"/>
    <property type="match status" value="1"/>
</dbReference>
<comment type="catalytic activity">
    <reaction evidence="1">
        <text>ATP + protein L-histidine = ADP + protein N-phospho-L-histidine.</text>
        <dbReference type="EC" id="2.7.13.3"/>
    </reaction>
</comment>
<dbReference type="SMART" id="SM00388">
    <property type="entry name" value="HisKA"/>
    <property type="match status" value="1"/>
</dbReference>
<dbReference type="InterPro" id="IPR004358">
    <property type="entry name" value="Sig_transdc_His_kin-like_C"/>
</dbReference>
<dbReference type="SMART" id="SM00091">
    <property type="entry name" value="PAS"/>
    <property type="match status" value="2"/>
</dbReference>
<evidence type="ECO:0000256" key="5">
    <source>
        <dbReference type="ARBA" id="ARBA00022777"/>
    </source>
</evidence>
<dbReference type="NCBIfam" id="TIGR00229">
    <property type="entry name" value="sensory_box"/>
    <property type="match status" value="2"/>
</dbReference>
<dbReference type="GO" id="GO:0006355">
    <property type="term" value="P:regulation of DNA-templated transcription"/>
    <property type="evidence" value="ECO:0007669"/>
    <property type="project" value="InterPro"/>
</dbReference>
<dbReference type="PROSITE" id="PS50110">
    <property type="entry name" value="RESPONSE_REGULATORY"/>
    <property type="match status" value="1"/>
</dbReference>
<dbReference type="Pfam" id="PF13426">
    <property type="entry name" value="PAS_9"/>
    <property type="match status" value="1"/>
</dbReference>
<gene>
    <name evidence="11" type="ORF">C5Y98_19300</name>
</gene>
<keyword evidence="5" id="KW-0418">Kinase</keyword>
<dbReference type="InterPro" id="IPR013767">
    <property type="entry name" value="PAS_fold"/>
</dbReference>
<dbReference type="InterPro" id="IPR011006">
    <property type="entry name" value="CheY-like_superfamily"/>
</dbReference>
<evidence type="ECO:0000256" key="4">
    <source>
        <dbReference type="ARBA" id="ARBA00022679"/>
    </source>
</evidence>
<dbReference type="CDD" id="cd00082">
    <property type="entry name" value="HisKA"/>
    <property type="match status" value="1"/>
</dbReference>
<feature type="domain" description="Response regulatory" evidence="9">
    <location>
        <begin position="6"/>
        <end position="121"/>
    </location>
</feature>
<dbReference type="Gene3D" id="3.30.565.10">
    <property type="entry name" value="Histidine kinase-like ATPase, C-terminal domain"/>
    <property type="match status" value="1"/>
</dbReference>
<feature type="coiled-coil region" evidence="7">
    <location>
        <begin position="124"/>
        <end position="151"/>
    </location>
</feature>
<dbReference type="SUPFAM" id="SSF55785">
    <property type="entry name" value="PYP-like sensor domain (PAS domain)"/>
    <property type="match status" value="2"/>
</dbReference>
<dbReference type="Pfam" id="PF00072">
    <property type="entry name" value="Response_reg"/>
    <property type="match status" value="1"/>
</dbReference>
<dbReference type="InterPro" id="IPR052162">
    <property type="entry name" value="Sensor_kinase/Photoreceptor"/>
</dbReference>
<dbReference type="SMART" id="SM00387">
    <property type="entry name" value="HATPase_c"/>
    <property type="match status" value="1"/>
</dbReference>
<dbReference type="AlphaFoldDB" id="A0A2S8FHD6"/>
<organism evidence="11 12">
    <name type="scientific">Blastopirellula marina</name>
    <dbReference type="NCBI Taxonomy" id="124"/>
    <lineage>
        <taxon>Bacteria</taxon>
        <taxon>Pseudomonadati</taxon>
        <taxon>Planctomycetota</taxon>
        <taxon>Planctomycetia</taxon>
        <taxon>Pirellulales</taxon>
        <taxon>Pirellulaceae</taxon>
        <taxon>Blastopirellula</taxon>
    </lineage>
</organism>
<dbReference type="InterPro" id="IPR003661">
    <property type="entry name" value="HisK_dim/P_dom"/>
</dbReference>
<evidence type="ECO:0000256" key="3">
    <source>
        <dbReference type="ARBA" id="ARBA00022553"/>
    </source>
</evidence>
<accession>A0A2S8FHD6</accession>
<feature type="modified residue" description="4-aspartylphosphate" evidence="6">
    <location>
        <position position="57"/>
    </location>
</feature>
<name>A0A2S8FHD6_9BACT</name>
<feature type="domain" description="Histidine kinase" evidence="8">
    <location>
        <begin position="409"/>
        <end position="626"/>
    </location>
</feature>
<protein>
    <recommendedName>
        <fullName evidence="2">histidine kinase</fullName>
        <ecNumber evidence="2">2.7.13.3</ecNumber>
    </recommendedName>
</protein>
<dbReference type="PANTHER" id="PTHR43304">
    <property type="entry name" value="PHYTOCHROME-LIKE PROTEIN CPH1"/>
    <property type="match status" value="1"/>
</dbReference>
<reference evidence="11 12" key="1">
    <citation type="submission" date="2018-02" db="EMBL/GenBank/DDBJ databases">
        <title>Comparative genomes isolates from brazilian mangrove.</title>
        <authorList>
            <person name="Araujo J.E."/>
            <person name="Taketani R.G."/>
            <person name="Silva M.C.P."/>
            <person name="Loureco M.V."/>
            <person name="Andreote F.D."/>
        </authorList>
    </citation>
    <scope>NUCLEOTIDE SEQUENCE [LARGE SCALE GENOMIC DNA]</scope>
    <source>
        <strain evidence="11 12">NAP PRIS-MGV</strain>
    </source>
</reference>
<dbReference type="CDD" id="cd00130">
    <property type="entry name" value="PAS"/>
    <property type="match status" value="1"/>
</dbReference>
<proteinExistence type="predicted"/>
<evidence type="ECO:0000256" key="6">
    <source>
        <dbReference type="PROSITE-ProRule" id="PRU00169"/>
    </source>
</evidence>
<evidence type="ECO:0000259" key="10">
    <source>
        <dbReference type="PROSITE" id="PS50113"/>
    </source>
</evidence>
<dbReference type="RefSeq" id="WP_105356604.1">
    <property type="nucleotide sequence ID" value="NZ_PUIB01000019.1"/>
</dbReference>
<dbReference type="PROSITE" id="PS50109">
    <property type="entry name" value="HIS_KIN"/>
    <property type="match status" value="1"/>
</dbReference>
<sequence length="641" mass="71242">MAKKLRLLIVEDDPAHARLITRGFRSEMEEFELTTRFSLKDARAAIELETPDLVIVDLSLPDGVGAELIESHLPVQRYPVMIITSQGDEQTAVEMLKRGAIDYVVKSDGGFNDLPRLSRRSIREWRLLREKAEAEEALRNSEQRYRAIIDHSPMSIVVACQGRIVLANGMALTCLGASSTVQVVGQSIHDFAIPDEEALTKHSGEVVGVRSSAMMNEYVLRRVNGSLLDVELMTTPVDYYGQEATQYVFQDITLRKEAETEMRIRDRAIASASDGIFIVQIANDKIYVVDCNKAFLEIADCTRDTVRQAGLDVIRCDSRYEARLQLIVAAILARQPVRDTLRIHLNDDTFRWVEISISPVQVADSQSAHVVGVVHDITEKVNAEEEIRKRNAELAHFLRLTAMGELVAGLAHEVNQPLYAISNYAGTCENILKNPDNIDLPSVSQCVSRIGQQARRAAEIIRRLRNYVSRTAPKVEAVPLADLLNDSLALLGPLLEEQAIEVQIELDDSLPDVFVDKIQIEQVLTNLISNATDAIDDSNSDRVIEIETHLVESKGEPLVQVSVRDYGVGLPPDLDVFEAFQSTKETGMGMGLSISRTIIESHGGKIWVEAAPSRGTIFFFTLPTTIQQVTGHADESDRVCH</sequence>
<comment type="caution">
    <text evidence="11">The sequence shown here is derived from an EMBL/GenBank/DDBJ whole genome shotgun (WGS) entry which is preliminary data.</text>
</comment>
<evidence type="ECO:0000259" key="8">
    <source>
        <dbReference type="PROSITE" id="PS50109"/>
    </source>
</evidence>
<keyword evidence="3 6" id="KW-0597">Phosphoprotein</keyword>
<dbReference type="InterPro" id="IPR036890">
    <property type="entry name" value="HATPase_C_sf"/>
</dbReference>
<dbReference type="InterPro" id="IPR005467">
    <property type="entry name" value="His_kinase_dom"/>
</dbReference>
<evidence type="ECO:0000256" key="1">
    <source>
        <dbReference type="ARBA" id="ARBA00000085"/>
    </source>
</evidence>
<dbReference type="Pfam" id="PF00989">
    <property type="entry name" value="PAS"/>
    <property type="match status" value="1"/>
</dbReference>
<dbReference type="SMART" id="SM00448">
    <property type="entry name" value="REC"/>
    <property type="match status" value="1"/>
</dbReference>
<dbReference type="InterPro" id="IPR000700">
    <property type="entry name" value="PAS-assoc_C"/>
</dbReference>
<dbReference type="OrthoDB" id="290376at2"/>
<dbReference type="PRINTS" id="PR00344">
    <property type="entry name" value="BCTRLSENSOR"/>
</dbReference>
<evidence type="ECO:0000313" key="11">
    <source>
        <dbReference type="EMBL" id="PQO31567.1"/>
    </source>
</evidence>
<dbReference type="InterPro" id="IPR001610">
    <property type="entry name" value="PAC"/>
</dbReference>
<dbReference type="EMBL" id="PUIB01000019">
    <property type="protein sequence ID" value="PQO31567.1"/>
    <property type="molecule type" value="Genomic_DNA"/>
</dbReference>
<dbReference type="Gene3D" id="3.40.50.2300">
    <property type="match status" value="1"/>
</dbReference>